<evidence type="ECO:0000313" key="3">
    <source>
        <dbReference type="Proteomes" id="UP000034797"/>
    </source>
</evidence>
<dbReference type="Gene3D" id="3.90.1140.10">
    <property type="entry name" value="Cyclic phosphodiesterase"/>
    <property type="match status" value="1"/>
</dbReference>
<evidence type="ECO:0008006" key="4">
    <source>
        <dbReference type="Google" id="ProtNLM"/>
    </source>
</evidence>
<accession>A0A0G1NKI5</accession>
<proteinExistence type="predicted"/>
<dbReference type="Proteomes" id="UP000034797">
    <property type="component" value="Unassembled WGS sequence"/>
</dbReference>
<organism evidence="2 3">
    <name type="scientific">Candidatus Collierbacteria bacterium GW2011_GWA2_44_99</name>
    <dbReference type="NCBI Taxonomy" id="1618380"/>
    <lineage>
        <taxon>Bacteria</taxon>
        <taxon>Candidatus Collieribacteriota</taxon>
    </lineage>
</organism>
<feature type="region of interest" description="Disordered" evidence="1">
    <location>
        <begin position="1"/>
        <end position="21"/>
    </location>
</feature>
<sequence>MIEKKDSASQLETSPEKKEFSGSYGFVIKPDSKTQKKAQAIAIKLAPGAEFQTTIPHITLYHGRIEHLPLRVVKEILAELKEHRGESLTLDSFEVYGGNFLFWDIKMTNILPPMHKKALSISAYLEKDGIAMAHDEGLKMTSKELDNIMRYGHPLVLERYIPHITLAYDSHGLTLSPQLPLAPWGIEIDDVLFAEMGKYGAVARIVDI</sequence>
<dbReference type="InterPro" id="IPR009097">
    <property type="entry name" value="Cyclic_Pdiesterase"/>
</dbReference>
<gene>
    <name evidence="2" type="ORF">UW84_C0051G0003</name>
</gene>
<dbReference type="EMBL" id="LCJW01000051">
    <property type="protein sequence ID" value="KKT84699.1"/>
    <property type="molecule type" value="Genomic_DNA"/>
</dbReference>
<protein>
    <recommendedName>
        <fullName evidence="4">2'-5' RNA ligase</fullName>
    </recommendedName>
</protein>
<evidence type="ECO:0000256" key="1">
    <source>
        <dbReference type="SAM" id="MobiDB-lite"/>
    </source>
</evidence>
<dbReference type="AlphaFoldDB" id="A0A0G1NKI5"/>
<reference evidence="2 3" key="1">
    <citation type="journal article" date="2015" name="Nature">
        <title>rRNA introns, odd ribosomes, and small enigmatic genomes across a large radiation of phyla.</title>
        <authorList>
            <person name="Brown C.T."/>
            <person name="Hug L.A."/>
            <person name="Thomas B.C."/>
            <person name="Sharon I."/>
            <person name="Castelle C.J."/>
            <person name="Singh A."/>
            <person name="Wilkins M.J."/>
            <person name="Williams K.H."/>
            <person name="Banfield J.F."/>
        </authorList>
    </citation>
    <scope>NUCLEOTIDE SEQUENCE [LARGE SCALE GENOMIC DNA]</scope>
</reference>
<name>A0A0G1NKI5_9BACT</name>
<comment type="caution">
    <text evidence="2">The sequence shown here is derived from an EMBL/GenBank/DDBJ whole genome shotgun (WGS) entry which is preliminary data.</text>
</comment>
<evidence type="ECO:0000313" key="2">
    <source>
        <dbReference type="EMBL" id="KKT84699.1"/>
    </source>
</evidence>
<dbReference type="SUPFAM" id="SSF55144">
    <property type="entry name" value="LigT-like"/>
    <property type="match status" value="1"/>
</dbReference>